<dbReference type="Proteomes" id="UP001195941">
    <property type="component" value="Unassembled WGS sequence"/>
</dbReference>
<dbReference type="RefSeq" id="WP_212701695.1">
    <property type="nucleotide sequence ID" value="NZ_JADMKU010000012.1"/>
</dbReference>
<dbReference type="EMBL" id="JADMKU010000012">
    <property type="protein sequence ID" value="MBR9652179.1"/>
    <property type="molecule type" value="Genomic_DNA"/>
</dbReference>
<organism evidence="1 2">
    <name type="scientific">Thalassovita aquimarina</name>
    <dbReference type="NCBI Taxonomy" id="2785917"/>
    <lineage>
        <taxon>Bacteria</taxon>
        <taxon>Pseudomonadati</taxon>
        <taxon>Pseudomonadota</taxon>
        <taxon>Alphaproteobacteria</taxon>
        <taxon>Rhodobacterales</taxon>
        <taxon>Roseobacteraceae</taxon>
        <taxon>Thalassovita</taxon>
    </lineage>
</organism>
<proteinExistence type="predicted"/>
<name>A0ABS5HT65_9RHOB</name>
<gene>
    <name evidence="1" type="ORF">IT775_13725</name>
</gene>
<reference evidence="1 2" key="1">
    <citation type="journal article" date="2021" name="Arch. Microbiol.">
        <title>Thalassobius aquimarinus sp. nov., isolated from the Sea of Japan seashore.</title>
        <authorList>
            <person name="Kurilenko V.V."/>
            <person name="Romanenko L.A."/>
            <person name="Chernysheva N.Y."/>
            <person name="Velansky P.V."/>
            <person name="Tekutyeva L.A."/>
            <person name="Isaeva M.P."/>
            <person name="Mikhailov V.V."/>
        </authorList>
    </citation>
    <scope>NUCLEOTIDE SEQUENCE [LARGE SCALE GENOMIC DNA]</scope>
    <source>
        <strain evidence="1 2">KMM 8518</strain>
    </source>
</reference>
<evidence type="ECO:0000313" key="1">
    <source>
        <dbReference type="EMBL" id="MBR9652179.1"/>
    </source>
</evidence>
<protein>
    <submittedName>
        <fullName evidence="1">Uncharacterized protein</fullName>
    </submittedName>
</protein>
<keyword evidence="2" id="KW-1185">Reference proteome</keyword>
<evidence type="ECO:0000313" key="2">
    <source>
        <dbReference type="Proteomes" id="UP001195941"/>
    </source>
</evidence>
<comment type="caution">
    <text evidence="1">The sequence shown here is derived from an EMBL/GenBank/DDBJ whole genome shotgun (WGS) entry which is preliminary data.</text>
</comment>
<sequence>MTDYDIEIIQLPQGRVAAISTRQVRCGALGRGMFICGEKTPVAFLLQGADGLSCWNAKGARLSEETVERLYPEALSDFRAGLKGTGGRPVLIPFGSDLIVWLRHA</sequence>
<accession>A0ABS5HT65</accession>